<dbReference type="InterPro" id="IPR001633">
    <property type="entry name" value="EAL_dom"/>
</dbReference>
<dbReference type="PROSITE" id="PS50883">
    <property type="entry name" value="EAL"/>
    <property type="match status" value="1"/>
</dbReference>
<dbReference type="GO" id="GO:0000160">
    <property type="term" value="P:phosphorelay signal transduction system"/>
    <property type="evidence" value="ECO:0007669"/>
    <property type="project" value="InterPro"/>
</dbReference>
<feature type="modified residue" description="4-aspartylphosphate" evidence="1">
    <location>
        <position position="52"/>
    </location>
</feature>
<dbReference type="SMART" id="SM00448">
    <property type="entry name" value="REC"/>
    <property type="match status" value="1"/>
</dbReference>
<dbReference type="PANTHER" id="PTHR44757:SF2">
    <property type="entry name" value="BIOFILM ARCHITECTURE MAINTENANCE PROTEIN MBAA"/>
    <property type="match status" value="1"/>
</dbReference>
<dbReference type="SUPFAM" id="SSF141868">
    <property type="entry name" value="EAL domain-like"/>
    <property type="match status" value="1"/>
</dbReference>
<dbReference type="PROSITE" id="PS50887">
    <property type="entry name" value="GGDEF"/>
    <property type="match status" value="1"/>
</dbReference>
<dbReference type="SUPFAM" id="SSF52172">
    <property type="entry name" value="CheY-like"/>
    <property type="match status" value="1"/>
</dbReference>
<dbReference type="PROSITE" id="PS50110">
    <property type="entry name" value="RESPONSE_REGULATORY"/>
    <property type="match status" value="1"/>
</dbReference>
<accession>A0A7C3VQ47</accession>
<dbReference type="Pfam" id="PF00563">
    <property type="entry name" value="EAL"/>
    <property type="match status" value="1"/>
</dbReference>
<gene>
    <name evidence="6" type="ORF">ENR15_10050</name>
</gene>
<sequence length="571" mass="62787">MVKILVVEDSEEIRGNIMDLLEAEDFEVVGAENGSVGVQIAQRQKFDLIICDIMMPEMDGYDVISQLRQNPDTVDTPFIFLTAKAERDDLRQGMNLGADDYLTKPFTSKELMAAVEARLKRVAHQREKLERVTEQLEQLENFDSLTGLPNQSGLEGEEGYLERAISATDARNRFVPFLLLGLDRFSRINDVFGYASGDEVLQKLAQRLQDFLKTVQFASGLELGGVVRLSGDEFALVLPPTSKEDTAQESGQHLLGIISQPFSIQGKSIPVTGSIGIAFYPVASTLEELRRQAGVAMGDAKRKGGDRAQIYTRPLVGSDSAKDLQLAADLHRAWERRILQVFYQPRIDIRNRKITGVGAVIHWENPRIGSVSHPKILSLAEEAGLGVAVGEWLLETACRQAKTWQDIGIFLRVAVGISETIFNDANLDEIVASALVNAKLEPRYLELEIPASTIAKAKNLNAIASKMMILKRIGAINTISQFGIADSALNYLSQLKLDNLKIDASLTVAAAQNAPIISALVQVARNLKLRTIADGVATEDAAGVLRKQKCDEIQQNNALSPPEINRLFGKR</sequence>
<dbReference type="EMBL" id="DSPX01000098">
    <property type="protein sequence ID" value="HGG00971.1"/>
    <property type="molecule type" value="Genomic_DNA"/>
</dbReference>
<dbReference type="Pfam" id="PF00990">
    <property type="entry name" value="GGDEF"/>
    <property type="match status" value="1"/>
</dbReference>
<keyword evidence="2" id="KW-0175">Coiled coil</keyword>
<dbReference type="SMART" id="SM00267">
    <property type="entry name" value="GGDEF"/>
    <property type="match status" value="1"/>
</dbReference>
<dbReference type="InterPro" id="IPR052155">
    <property type="entry name" value="Biofilm_reg_signaling"/>
</dbReference>
<feature type="coiled-coil region" evidence="2">
    <location>
        <begin position="112"/>
        <end position="142"/>
    </location>
</feature>
<feature type="domain" description="Response regulatory" evidence="3">
    <location>
        <begin position="3"/>
        <end position="119"/>
    </location>
</feature>
<feature type="domain" description="EAL" evidence="4">
    <location>
        <begin position="323"/>
        <end position="571"/>
    </location>
</feature>
<dbReference type="Gene3D" id="3.30.70.270">
    <property type="match status" value="1"/>
</dbReference>
<evidence type="ECO:0000256" key="1">
    <source>
        <dbReference type="PROSITE-ProRule" id="PRU00169"/>
    </source>
</evidence>
<dbReference type="Gene3D" id="3.20.20.450">
    <property type="entry name" value="EAL domain"/>
    <property type="match status" value="1"/>
</dbReference>
<dbReference type="InterPro" id="IPR000160">
    <property type="entry name" value="GGDEF_dom"/>
</dbReference>
<dbReference type="Pfam" id="PF00072">
    <property type="entry name" value="Response_reg"/>
    <property type="match status" value="1"/>
</dbReference>
<dbReference type="InterPro" id="IPR001789">
    <property type="entry name" value="Sig_transdc_resp-reg_receiver"/>
</dbReference>
<evidence type="ECO:0000256" key="2">
    <source>
        <dbReference type="SAM" id="Coils"/>
    </source>
</evidence>
<dbReference type="AlphaFoldDB" id="A0A7C3VQ47"/>
<proteinExistence type="predicted"/>
<dbReference type="CDD" id="cd01949">
    <property type="entry name" value="GGDEF"/>
    <property type="match status" value="1"/>
</dbReference>
<evidence type="ECO:0000259" key="3">
    <source>
        <dbReference type="PROSITE" id="PS50110"/>
    </source>
</evidence>
<keyword evidence="1" id="KW-0597">Phosphoprotein</keyword>
<dbReference type="NCBIfam" id="TIGR00254">
    <property type="entry name" value="GGDEF"/>
    <property type="match status" value="1"/>
</dbReference>
<dbReference type="Gene3D" id="3.40.50.2300">
    <property type="match status" value="1"/>
</dbReference>
<reference evidence="6" key="1">
    <citation type="journal article" date="2020" name="mSystems">
        <title>Genome- and Community-Level Interaction Insights into Carbon Utilization and Element Cycling Functions of Hydrothermarchaeota in Hydrothermal Sediment.</title>
        <authorList>
            <person name="Zhou Z."/>
            <person name="Liu Y."/>
            <person name="Xu W."/>
            <person name="Pan J."/>
            <person name="Luo Z.H."/>
            <person name="Li M."/>
        </authorList>
    </citation>
    <scope>NUCLEOTIDE SEQUENCE [LARGE SCALE GENOMIC DNA]</scope>
    <source>
        <strain evidence="6">SpSt-374</strain>
    </source>
</reference>
<evidence type="ECO:0000259" key="4">
    <source>
        <dbReference type="PROSITE" id="PS50883"/>
    </source>
</evidence>
<dbReference type="CDD" id="cd01948">
    <property type="entry name" value="EAL"/>
    <property type="match status" value="1"/>
</dbReference>
<dbReference type="InterPro" id="IPR011006">
    <property type="entry name" value="CheY-like_superfamily"/>
</dbReference>
<evidence type="ECO:0000259" key="5">
    <source>
        <dbReference type="PROSITE" id="PS50887"/>
    </source>
</evidence>
<dbReference type="InterPro" id="IPR043128">
    <property type="entry name" value="Rev_trsase/Diguanyl_cyclase"/>
</dbReference>
<protein>
    <submittedName>
        <fullName evidence="6">GGDEF domain-containing response regulator</fullName>
    </submittedName>
</protein>
<dbReference type="InterPro" id="IPR035919">
    <property type="entry name" value="EAL_sf"/>
</dbReference>
<dbReference type="SUPFAM" id="SSF55073">
    <property type="entry name" value="Nucleotide cyclase"/>
    <property type="match status" value="1"/>
</dbReference>
<dbReference type="InterPro" id="IPR029787">
    <property type="entry name" value="Nucleotide_cyclase"/>
</dbReference>
<organism evidence="6">
    <name type="scientific">Planktothricoides sp. SpSt-374</name>
    <dbReference type="NCBI Taxonomy" id="2282167"/>
    <lineage>
        <taxon>Bacteria</taxon>
        <taxon>Bacillati</taxon>
        <taxon>Cyanobacteriota</taxon>
        <taxon>Cyanophyceae</taxon>
        <taxon>Oscillatoriophycideae</taxon>
        <taxon>Oscillatoriales</taxon>
        <taxon>Oscillatoriaceae</taxon>
        <taxon>Planktothricoides</taxon>
    </lineage>
</organism>
<name>A0A7C3VQ47_9CYAN</name>
<comment type="caution">
    <text evidence="6">The sequence shown here is derived from an EMBL/GenBank/DDBJ whole genome shotgun (WGS) entry which is preliminary data.</text>
</comment>
<dbReference type="PANTHER" id="PTHR44757">
    <property type="entry name" value="DIGUANYLATE CYCLASE DGCP"/>
    <property type="match status" value="1"/>
</dbReference>
<evidence type="ECO:0000313" key="6">
    <source>
        <dbReference type="EMBL" id="HGG00971.1"/>
    </source>
</evidence>
<dbReference type="SMART" id="SM00052">
    <property type="entry name" value="EAL"/>
    <property type="match status" value="1"/>
</dbReference>
<dbReference type="CDD" id="cd17574">
    <property type="entry name" value="REC_OmpR"/>
    <property type="match status" value="1"/>
</dbReference>
<feature type="domain" description="GGDEF" evidence="5">
    <location>
        <begin position="173"/>
        <end position="313"/>
    </location>
</feature>